<proteinExistence type="predicted"/>
<dbReference type="InParanoid" id="A0A3N4LAY5"/>
<accession>A0A3N4LAY5</accession>
<reference evidence="2 3" key="1">
    <citation type="journal article" date="2018" name="Nat. Ecol. Evol.">
        <title>Pezizomycetes genomes reveal the molecular basis of ectomycorrhizal truffle lifestyle.</title>
        <authorList>
            <person name="Murat C."/>
            <person name="Payen T."/>
            <person name="Noel B."/>
            <person name="Kuo A."/>
            <person name="Morin E."/>
            <person name="Chen J."/>
            <person name="Kohler A."/>
            <person name="Krizsan K."/>
            <person name="Balestrini R."/>
            <person name="Da Silva C."/>
            <person name="Montanini B."/>
            <person name="Hainaut M."/>
            <person name="Levati E."/>
            <person name="Barry K.W."/>
            <person name="Belfiori B."/>
            <person name="Cichocki N."/>
            <person name="Clum A."/>
            <person name="Dockter R.B."/>
            <person name="Fauchery L."/>
            <person name="Guy J."/>
            <person name="Iotti M."/>
            <person name="Le Tacon F."/>
            <person name="Lindquist E.A."/>
            <person name="Lipzen A."/>
            <person name="Malagnac F."/>
            <person name="Mello A."/>
            <person name="Molinier V."/>
            <person name="Miyauchi S."/>
            <person name="Poulain J."/>
            <person name="Riccioni C."/>
            <person name="Rubini A."/>
            <person name="Sitrit Y."/>
            <person name="Splivallo R."/>
            <person name="Traeger S."/>
            <person name="Wang M."/>
            <person name="Zifcakova L."/>
            <person name="Wipf D."/>
            <person name="Zambonelli A."/>
            <person name="Paolocci F."/>
            <person name="Nowrousian M."/>
            <person name="Ottonello S."/>
            <person name="Baldrian P."/>
            <person name="Spatafora J.W."/>
            <person name="Henrissat B."/>
            <person name="Nagy L.G."/>
            <person name="Aury J.M."/>
            <person name="Wincker P."/>
            <person name="Grigoriev I.V."/>
            <person name="Bonfante P."/>
            <person name="Martin F.M."/>
        </authorList>
    </citation>
    <scope>NUCLEOTIDE SEQUENCE [LARGE SCALE GENOMIC DNA]</scope>
    <source>
        <strain evidence="2 3">CCBAS932</strain>
    </source>
</reference>
<keyword evidence="3" id="KW-1185">Reference proteome</keyword>
<sequence length="128" mass="14111">MTVSEDKIDMLSNVVNAAAELTLHKLYARAAAGQDITVDVLTIATSIIGILVGVIGILQGYKFWKRRQKNSLTQLPTTAPDFLARRNVNDTAYVFIVLMCVASKPAHAVRPTAEELEMERGYGRYARS</sequence>
<evidence type="ECO:0000313" key="3">
    <source>
        <dbReference type="Proteomes" id="UP000277580"/>
    </source>
</evidence>
<feature type="transmembrane region" description="Helical" evidence="1">
    <location>
        <begin position="40"/>
        <end position="61"/>
    </location>
</feature>
<gene>
    <name evidence="2" type="ORF">P167DRAFT_571639</name>
</gene>
<dbReference type="Proteomes" id="UP000277580">
    <property type="component" value="Unassembled WGS sequence"/>
</dbReference>
<organism evidence="2 3">
    <name type="scientific">Morchella conica CCBAS932</name>
    <dbReference type="NCBI Taxonomy" id="1392247"/>
    <lineage>
        <taxon>Eukaryota</taxon>
        <taxon>Fungi</taxon>
        <taxon>Dikarya</taxon>
        <taxon>Ascomycota</taxon>
        <taxon>Pezizomycotina</taxon>
        <taxon>Pezizomycetes</taxon>
        <taxon>Pezizales</taxon>
        <taxon>Morchellaceae</taxon>
        <taxon>Morchella</taxon>
    </lineage>
</organism>
<dbReference type="AlphaFoldDB" id="A0A3N4LAY5"/>
<evidence type="ECO:0000256" key="1">
    <source>
        <dbReference type="SAM" id="Phobius"/>
    </source>
</evidence>
<keyword evidence="1" id="KW-0812">Transmembrane</keyword>
<name>A0A3N4LAY5_9PEZI</name>
<keyword evidence="1" id="KW-0472">Membrane</keyword>
<dbReference type="EMBL" id="ML119114">
    <property type="protein sequence ID" value="RPB15165.1"/>
    <property type="molecule type" value="Genomic_DNA"/>
</dbReference>
<evidence type="ECO:0000313" key="2">
    <source>
        <dbReference type="EMBL" id="RPB15165.1"/>
    </source>
</evidence>
<protein>
    <submittedName>
        <fullName evidence="2">Uncharacterized protein</fullName>
    </submittedName>
</protein>
<keyword evidence="1" id="KW-1133">Transmembrane helix</keyword>